<evidence type="ECO:0000256" key="1">
    <source>
        <dbReference type="ARBA" id="ARBA00004651"/>
    </source>
</evidence>
<dbReference type="InterPro" id="IPR036640">
    <property type="entry name" value="ABC1_TM_sf"/>
</dbReference>
<keyword evidence="5" id="KW-1003">Cell membrane</keyword>
<dbReference type="SUPFAM" id="SSF52540">
    <property type="entry name" value="P-loop containing nucleoside triphosphate hydrolases"/>
    <property type="match status" value="1"/>
</dbReference>
<keyword evidence="10 13" id="KW-0472">Membrane</keyword>
<keyword evidence="4" id="KW-0813">Transport</keyword>
<dbReference type="InterPro" id="IPR039421">
    <property type="entry name" value="Type_1_exporter"/>
</dbReference>
<protein>
    <recommendedName>
        <fullName evidence="12">Multidrug resistance-like ATP-binding protein MdlA</fullName>
        <ecNumber evidence="3">7.6.2.2</ecNumber>
    </recommendedName>
</protein>
<dbReference type="PROSITE" id="PS50893">
    <property type="entry name" value="ABC_TRANSPORTER_2"/>
    <property type="match status" value="1"/>
</dbReference>
<dbReference type="InterPro" id="IPR017871">
    <property type="entry name" value="ABC_transporter-like_CS"/>
</dbReference>
<dbReference type="STRING" id="459349.CLOAM1522"/>
<evidence type="ECO:0000256" key="9">
    <source>
        <dbReference type="ARBA" id="ARBA00022989"/>
    </source>
</evidence>
<gene>
    <name evidence="16" type="primary">mdlB</name>
    <name evidence="16" type="ordered locus">CLOAM1522</name>
</gene>
<dbReference type="InterPro" id="IPR003439">
    <property type="entry name" value="ABC_transporter-like_ATP-bd"/>
</dbReference>
<evidence type="ECO:0000256" key="12">
    <source>
        <dbReference type="ARBA" id="ARBA00074518"/>
    </source>
</evidence>
<feature type="transmembrane region" description="Helical" evidence="13">
    <location>
        <begin position="159"/>
        <end position="178"/>
    </location>
</feature>
<evidence type="ECO:0000256" key="7">
    <source>
        <dbReference type="ARBA" id="ARBA00022741"/>
    </source>
</evidence>
<dbReference type="Pfam" id="PF00005">
    <property type="entry name" value="ABC_tran"/>
    <property type="match status" value="1"/>
</dbReference>
<accession>B0VFN4</accession>
<feature type="transmembrane region" description="Helical" evidence="13">
    <location>
        <begin position="129"/>
        <end position="152"/>
    </location>
</feature>
<keyword evidence="17" id="KW-1185">Reference proteome</keyword>
<dbReference type="FunFam" id="3.40.50.300:FF:000221">
    <property type="entry name" value="Multidrug ABC transporter ATP-binding protein"/>
    <property type="match status" value="1"/>
</dbReference>
<evidence type="ECO:0000256" key="3">
    <source>
        <dbReference type="ARBA" id="ARBA00012191"/>
    </source>
</evidence>
<evidence type="ECO:0000256" key="13">
    <source>
        <dbReference type="SAM" id="Phobius"/>
    </source>
</evidence>
<dbReference type="GO" id="GO:0015421">
    <property type="term" value="F:ABC-type oligopeptide transporter activity"/>
    <property type="evidence" value="ECO:0007669"/>
    <property type="project" value="TreeGrafter"/>
</dbReference>
<dbReference type="SMART" id="SM00382">
    <property type="entry name" value="AAA"/>
    <property type="match status" value="1"/>
</dbReference>
<evidence type="ECO:0000256" key="11">
    <source>
        <dbReference type="ARBA" id="ARBA00034018"/>
    </source>
</evidence>
<dbReference type="InterPro" id="IPR003593">
    <property type="entry name" value="AAA+_ATPase"/>
</dbReference>
<evidence type="ECO:0000256" key="6">
    <source>
        <dbReference type="ARBA" id="ARBA00022692"/>
    </source>
</evidence>
<evidence type="ECO:0000256" key="10">
    <source>
        <dbReference type="ARBA" id="ARBA00023136"/>
    </source>
</evidence>
<dbReference type="KEGG" id="caci:CLOAM1522"/>
<feature type="transmembrane region" description="Helical" evidence="13">
    <location>
        <begin position="242"/>
        <end position="261"/>
    </location>
</feature>
<dbReference type="Gene3D" id="3.40.50.300">
    <property type="entry name" value="P-loop containing nucleotide triphosphate hydrolases"/>
    <property type="match status" value="1"/>
</dbReference>
<keyword evidence="7" id="KW-0547">Nucleotide-binding</keyword>
<dbReference type="EMBL" id="CU466930">
    <property type="protein sequence ID" value="CAO81372.1"/>
    <property type="molecule type" value="Genomic_DNA"/>
</dbReference>
<dbReference type="eggNOG" id="COG1132">
    <property type="taxonomic scope" value="Bacteria"/>
</dbReference>
<evidence type="ECO:0000313" key="16">
    <source>
        <dbReference type="EMBL" id="CAO81372.1"/>
    </source>
</evidence>
<evidence type="ECO:0000256" key="4">
    <source>
        <dbReference type="ARBA" id="ARBA00022448"/>
    </source>
</evidence>
<keyword evidence="16" id="KW-0378">Hydrolase</keyword>
<dbReference type="Gene3D" id="1.20.1560.10">
    <property type="entry name" value="ABC transporter type 1, transmembrane domain"/>
    <property type="match status" value="1"/>
</dbReference>
<dbReference type="CDD" id="cd18541">
    <property type="entry name" value="ABC_6TM_TmrB_like"/>
    <property type="match status" value="1"/>
</dbReference>
<reference evidence="16 17" key="1">
    <citation type="journal article" date="2008" name="J. Bacteriol.">
        <title>'Candidatus Cloacamonas acidaminovorans': genome sequence reconstruction provides a first glimpse of a new bacterial division.</title>
        <authorList>
            <person name="Pelletier E."/>
            <person name="Kreimeyer A."/>
            <person name="Bocs S."/>
            <person name="Rouy Z."/>
            <person name="Gyapay G."/>
            <person name="Chouari R."/>
            <person name="Riviere D."/>
            <person name="Ganesan A."/>
            <person name="Daegelen P."/>
            <person name="Sghir A."/>
            <person name="Cohen G.N."/>
            <person name="Medigue C."/>
            <person name="Weissenbach J."/>
            <person name="Le Paslier D."/>
        </authorList>
    </citation>
    <scope>NUCLEOTIDE SEQUENCE [LARGE SCALE GENOMIC DNA]</scope>
    <source>
        <strain evidence="17">Evry</strain>
    </source>
</reference>
<dbReference type="InterPro" id="IPR011527">
    <property type="entry name" value="ABC1_TM_dom"/>
</dbReference>
<feature type="domain" description="ABC transporter" evidence="14">
    <location>
        <begin position="336"/>
        <end position="571"/>
    </location>
</feature>
<dbReference type="GO" id="GO:0008559">
    <property type="term" value="F:ABC-type xenobiotic transporter activity"/>
    <property type="evidence" value="ECO:0007669"/>
    <property type="project" value="UniProtKB-EC"/>
</dbReference>
<comment type="subcellular location">
    <subcellularLocation>
        <location evidence="1">Cell membrane</location>
        <topology evidence="1">Multi-pass membrane protein</topology>
    </subcellularLocation>
</comment>
<evidence type="ECO:0000313" key="17">
    <source>
        <dbReference type="Proteomes" id="UP000002019"/>
    </source>
</evidence>
<dbReference type="Pfam" id="PF00664">
    <property type="entry name" value="ABC_membrane"/>
    <property type="match status" value="1"/>
</dbReference>
<dbReference type="FunFam" id="1.20.1560.10:FF:000011">
    <property type="entry name" value="Multidrug ABC transporter ATP-binding protein"/>
    <property type="match status" value="1"/>
</dbReference>
<evidence type="ECO:0000259" key="14">
    <source>
        <dbReference type="PROSITE" id="PS50893"/>
    </source>
</evidence>
<dbReference type="EC" id="7.6.2.2" evidence="3"/>
<comment type="catalytic activity">
    <reaction evidence="11">
        <text>ATP + H2O + xenobioticSide 1 = ADP + phosphate + xenobioticSide 2.</text>
        <dbReference type="EC" id="7.6.2.2"/>
    </reaction>
</comment>
<dbReference type="PANTHER" id="PTHR43394:SF1">
    <property type="entry name" value="ATP-BINDING CASSETTE SUB-FAMILY B MEMBER 10, MITOCHONDRIAL"/>
    <property type="match status" value="1"/>
</dbReference>
<dbReference type="GO" id="GO:0016887">
    <property type="term" value="F:ATP hydrolysis activity"/>
    <property type="evidence" value="ECO:0007669"/>
    <property type="project" value="InterPro"/>
</dbReference>
<evidence type="ECO:0000259" key="15">
    <source>
        <dbReference type="PROSITE" id="PS50929"/>
    </source>
</evidence>
<evidence type="ECO:0000256" key="2">
    <source>
        <dbReference type="ARBA" id="ARBA00006526"/>
    </source>
</evidence>
<organism evidence="16 17">
    <name type="scientific">Cloacimonas acidaminovorans (strain Evry)</name>
    <dbReference type="NCBI Taxonomy" id="459349"/>
    <lineage>
        <taxon>Bacteria</taxon>
        <taxon>Pseudomonadati</taxon>
        <taxon>Candidatus Cloacimonadota</taxon>
        <taxon>Candidatus Cloacimonadia</taxon>
        <taxon>Candidatus Cloacimonadales</taxon>
        <taxon>Candidatus Cloacimonadaceae</taxon>
        <taxon>Candidatus Cloacimonas</taxon>
    </lineage>
</organism>
<sequence>MRTFDAVLPYLKKSYTRILGGLVMLILVDLVQLAVPKVMQYAIDHIQERTIDQGGLIWIALIIFVFAIAVMVLRFFWRVLIIGNSHSIEKSLRQDFYDHLLTLSQNFFNKSKTGDLMAYATNDLNAVRMLFGMGLISAMDIVLMTIASFAFMISINGKLTLLAVIPMPIISLTVMYFGRKVHTRFRAVQESFAILSGKVQETISGIRIVKAFCQEKTELKKIDDVSHDFVNQNIALAKIAGVFHPFMGFIVSISMIITIYFGGKSAIRGEISVGGFIAFFQYLGMLVWPMIAIGWIVDIYQRGTASLKRLNEIFEIKPEIDDVFADERITHLEGKILFQNLFFRYSDNLPLIFKDITAGIEVGKTLAIVGPTGCGKTTLIELLVRIYNPPRNSIYVDDYELYTIPLNVLRRDIVLVPQDIFLFSESIADNIRLGNPEASDEEVFEAARIAQVYDEIMEFEQKFETVVGERGVTLSGGQKQRVAIARALLTNPNILILDDALSAVDTKTERRILNSLIEIRKGKTTLIIAHRISSLQHSDLIIVINEGIIAEQGTHQNLLAKGGLYKDLYEKQRIRARLEGEEE</sequence>
<evidence type="ECO:0000256" key="5">
    <source>
        <dbReference type="ARBA" id="ARBA00022475"/>
    </source>
</evidence>
<feature type="transmembrane region" description="Helical" evidence="13">
    <location>
        <begin position="56"/>
        <end position="77"/>
    </location>
</feature>
<evidence type="ECO:0000256" key="8">
    <source>
        <dbReference type="ARBA" id="ARBA00022840"/>
    </source>
</evidence>
<comment type="similarity">
    <text evidence="2">Belongs to the ABC transporter superfamily. Drug exporter-2 (TC 3.A.1.117) family.</text>
</comment>
<dbReference type="InterPro" id="IPR027417">
    <property type="entry name" value="P-loop_NTPase"/>
</dbReference>
<keyword evidence="8" id="KW-0067">ATP-binding</keyword>
<dbReference type="HOGENOM" id="CLU_000604_84_3_0"/>
<feature type="transmembrane region" description="Helical" evidence="13">
    <location>
        <begin position="273"/>
        <end position="297"/>
    </location>
</feature>
<name>B0VFN4_CLOAI</name>
<keyword evidence="9 13" id="KW-1133">Transmembrane helix</keyword>
<keyword evidence="6 13" id="KW-0812">Transmembrane</keyword>
<dbReference type="AlphaFoldDB" id="B0VFN4"/>
<feature type="transmembrane region" description="Helical" evidence="13">
    <location>
        <begin position="15"/>
        <end position="35"/>
    </location>
</feature>
<dbReference type="GO" id="GO:0005886">
    <property type="term" value="C:plasma membrane"/>
    <property type="evidence" value="ECO:0007669"/>
    <property type="project" value="UniProtKB-SubCell"/>
</dbReference>
<dbReference type="SUPFAM" id="SSF90123">
    <property type="entry name" value="ABC transporter transmembrane region"/>
    <property type="match status" value="1"/>
</dbReference>
<dbReference type="RefSeq" id="WP_015425230.1">
    <property type="nucleotide sequence ID" value="NC_020449.1"/>
</dbReference>
<dbReference type="PANTHER" id="PTHR43394">
    <property type="entry name" value="ATP-DEPENDENT PERMEASE MDL1, MITOCHONDRIAL"/>
    <property type="match status" value="1"/>
</dbReference>
<dbReference type="OrthoDB" id="9770415at2"/>
<dbReference type="GO" id="GO:0005524">
    <property type="term" value="F:ATP binding"/>
    <property type="evidence" value="ECO:0007669"/>
    <property type="project" value="UniProtKB-KW"/>
</dbReference>
<dbReference type="PROSITE" id="PS00211">
    <property type="entry name" value="ABC_TRANSPORTER_1"/>
    <property type="match status" value="1"/>
</dbReference>
<proteinExistence type="inferred from homology"/>
<feature type="domain" description="ABC transmembrane type-1" evidence="15">
    <location>
        <begin position="19"/>
        <end position="302"/>
    </location>
</feature>
<dbReference type="Proteomes" id="UP000002019">
    <property type="component" value="Chromosome"/>
</dbReference>
<dbReference type="PROSITE" id="PS50929">
    <property type="entry name" value="ABC_TM1F"/>
    <property type="match status" value="1"/>
</dbReference>